<sequence>MRLATALLALASTCCALDGVLGAQELNGTQQRVLTANVDPVCFWQEGMSCDLTGALNDLRLGVEERCELPVPDPLDYTDDCPDLTPQIASVQLTASKMGSTKSISSKKITWSQYTDNPALLQSEILFDEPGKYEMEIVATDSMDDEVSCVGCVAILDQYRPRYGSAGSCPDTSSAPKKVSKPMTKDELDNCKKIEAGYMKHTENANVVNNPSSGELCYKTTDRFSM</sequence>
<dbReference type="EMBL" id="JH159226">
    <property type="protein sequence ID" value="EGZ04306.1"/>
    <property type="molecule type" value="Genomic_DNA"/>
</dbReference>
<dbReference type="KEGG" id="psoj:PHYSODRAFT_308293"/>
<feature type="non-terminal residue" evidence="3">
    <location>
        <position position="226"/>
    </location>
</feature>
<organism evidence="3 4">
    <name type="scientific">Phytophthora sojae (strain P6497)</name>
    <name type="common">Soybean stem and root rot agent</name>
    <name type="synonym">Phytophthora megasperma f. sp. glycines</name>
    <dbReference type="NCBI Taxonomy" id="1094619"/>
    <lineage>
        <taxon>Eukaryota</taxon>
        <taxon>Sar</taxon>
        <taxon>Stramenopiles</taxon>
        <taxon>Oomycota</taxon>
        <taxon>Peronosporomycetes</taxon>
        <taxon>Peronosporales</taxon>
        <taxon>Peronosporaceae</taxon>
        <taxon>Phytophthora</taxon>
    </lineage>
</organism>
<protein>
    <submittedName>
        <fullName evidence="3">Uncharacterized protein</fullName>
    </submittedName>
</protein>
<dbReference type="InParanoid" id="G5AJJ6"/>
<gene>
    <name evidence="3" type="ORF">PHYSODRAFT_308293</name>
</gene>
<evidence type="ECO:0000256" key="2">
    <source>
        <dbReference type="SAM" id="SignalP"/>
    </source>
</evidence>
<dbReference type="AlphaFoldDB" id="G5AJJ6"/>
<feature type="region of interest" description="Disordered" evidence="1">
    <location>
        <begin position="164"/>
        <end position="184"/>
    </location>
</feature>
<evidence type="ECO:0000256" key="1">
    <source>
        <dbReference type="SAM" id="MobiDB-lite"/>
    </source>
</evidence>
<keyword evidence="4" id="KW-1185">Reference proteome</keyword>
<name>G5AJJ6_PHYSP</name>
<dbReference type="RefSeq" id="XP_009540247.1">
    <property type="nucleotide sequence ID" value="XM_009541952.1"/>
</dbReference>
<dbReference type="GeneID" id="20643020"/>
<dbReference type="STRING" id="1094619.G5AJJ6"/>
<feature type="signal peptide" evidence="2">
    <location>
        <begin position="1"/>
        <end position="22"/>
    </location>
</feature>
<evidence type="ECO:0000313" key="4">
    <source>
        <dbReference type="Proteomes" id="UP000002640"/>
    </source>
</evidence>
<feature type="chain" id="PRO_5003473435" evidence="2">
    <location>
        <begin position="23"/>
        <end position="226"/>
    </location>
</feature>
<proteinExistence type="predicted"/>
<evidence type="ECO:0000313" key="3">
    <source>
        <dbReference type="EMBL" id="EGZ04306.1"/>
    </source>
</evidence>
<keyword evidence="2" id="KW-0732">Signal</keyword>
<accession>G5AJJ6</accession>
<reference evidence="3 4" key="1">
    <citation type="journal article" date="2006" name="Science">
        <title>Phytophthora genome sequences uncover evolutionary origins and mechanisms of pathogenesis.</title>
        <authorList>
            <person name="Tyler B.M."/>
            <person name="Tripathy S."/>
            <person name="Zhang X."/>
            <person name="Dehal P."/>
            <person name="Jiang R.H."/>
            <person name="Aerts A."/>
            <person name="Arredondo F.D."/>
            <person name="Baxter L."/>
            <person name="Bensasson D."/>
            <person name="Beynon J.L."/>
            <person name="Chapman J."/>
            <person name="Damasceno C.M."/>
            <person name="Dorrance A.E."/>
            <person name="Dou D."/>
            <person name="Dickerman A.W."/>
            <person name="Dubchak I.L."/>
            <person name="Garbelotto M."/>
            <person name="Gijzen M."/>
            <person name="Gordon S.G."/>
            <person name="Govers F."/>
            <person name="Grunwald N.J."/>
            <person name="Huang W."/>
            <person name="Ivors K.L."/>
            <person name="Jones R.W."/>
            <person name="Kamoun S."/>
            <person name="Krampis K."/>
            <person name="Lamour K.H."/>
            <person name="Lee M.K."/>
            <person name="McDonald W.H."/>
            <person name="Medina M."/>
            <person name="Meijer H.J."/>
            <person name="Nordberg E.K."/>
            <person name="Maclean D.J."/>
            <person name="Ospina-Giraldo M.D."/>
            <person name="Morris P.F."/>
            <person name="Phuntumart V."/>
            <person name="Putnam N.H."/>
            <person name="Rash S."/>
            <person name="Rose J.K."/>
            <person name="Sakihama Y."/>
            <person name="Salamov A.A."/>
            <person name="Savidor A."/>
            <person name="Scheuring C.F."/>
            <person name="Smith B.M."/>
            <person name="Sobral B.W."/>
            <person name="Terry A."/>
            <person name="Torto-Alalibo T.A."/>
            <person name="Win J."/>
            <person name="Xu Z."/>
            <person name="Zhang H."/>
            <person name="Grigoriev I.V."/>
            <person name="Rokhsar D.S."/>
            <person name="Boore J.L."/>
        </authorList>
    </citation>
    <scope>NUCLEOTIDE SEQUENCE [LARGE SCALE GENOMIC DNA]</scope>
    <source>
        <strain evidence="3 4">P6497</strain>
    </source>
</reference>
<dbReference type="Proteomes" id="UP000002640">
    <property type="component" value="Unassembled WGS sequence"/>
</dbReference>